<organism evidence="1 2">
    <name type="scientific">Drosophila willistoni</name>
    <name type="common">Fruit fly</name>
    <dbReference type="NCBI Taxonomy" id="7260"/>
    <lineage>
        <taxon>Eukaryota</taxon>
        <taxon>Metazoa</taxon>
        <taxon>Ecdysozoa</taxon>
        <taxon>Arthropoda</taxon>
        <taxon>Hexapoda</taxon>
        <taxon>Insecta</taxon>
        <taxon>Pterygota</taxon>
        <taxon>Neoptera</taxon>
        <taxon>Endopterygota</taxon>
        <taxon>Diptera</taxon>
        <taxon>Brachycera</taxon>
        <taxon>Muscomorpha</taxon>
        <taxon>Ephydroidea</taxon>
        <taxon>Drosophilidae</taxon>
        <taxon>Drosophila</taxon>
        <taxon>Sophophora</taxon>
    </lineage>
</organism>
<dbReference type="OrthoDB" id="7675754at2759"/>
<dbReference type="EMBL" id="CH964232">
    <property type="protein sequence ID" value="KRF99431.1"/>
    <property type="molecule type" value="Genomic_DNA"/>
</dbReference>
<dbReference type="Proteomes" id="UP000007798">
    <property type="component" value="Unassembled WGS sequence"/>
</dbReference>
<protein>
    <submittedName>
        <fullName evidence="1">Uncharacterized protein</fullName>
    </submittedName>
</protein>
<dbReference type="Pfam" id="PF16037">
    <property type="entry name" value="DUF4790"/>
    <property type="match status" value="1"/>
</dbReference>
<keyword evidence="2" id="KW-1185">Reference proteome</keyword>
<accession>A0A0Q9X579</accession>
<dbReference type="InterPro" id="IPR032004">
    <property type="entry name" value="DUF4790"/>
</dbReference>
<evidence type="ECO:0000313" key="2">
    <source>
        <dbReference type="Proteomes" id="UP000007798"/>
    </source>
</evidence>
<sequence>MSFVGSNNSKNSVKSQLEYDILRDVAYKRTASQKLRGAKVPISRLSPAAQKSLTKLRKIVEKRLSKLRPSSFGQSVRTPFYQATANIDKETWVLGPKRNQDAADISTHPSYNILNFQYDLNCYVRYLEAKEKYDNQLKFELESYINSKRTVCEQYFTRSFFSYTTLWPPLHTKAEIDYFYRNFFQLTSKQKKRLNYLMKTNISLGR</sequence>
<dbReference type="AlphaFoldDB" id="A0A0Q9X579"/>
<gene>
    <name evidence="1" type="primary">Dwil\GK28097</name>
    <name evidence="1" type="ORF">Dwil_GK28097</name>
</gene>
<reference evidence="1 2" key="1">
    <citation type="journal article" date="2007" name="Nature">
        <title>Evolution of genes and genomes on the Drosophila phylogeny.</title>
        <authorList>
            <consortium name="Drosophila 12 Genomes Consortium"/>
            <person name="Clark A.G."/>
            <person name="Eisen M.B."/>
            <person name="Smith D.R."/>
            <person name="Bergman C.M."/>
            <person name="Oliver B."/>
            <person name="Markow T.A."/>
            <person name="Kaufman T.C."/>
            <person name="Kellis M."/>
            <person name="Gelbart W."/>
            <person name="Iyer V.N."/>
            <person name="Pollard D.A."/>
            <person name="Sackton T.B."/>
            <person name="Larracuente A.M."/>
            <person name="Singh N.D."/>
            <person name="Abad J.P."/>
            <person name="Abt D.N."/>
            <person name="Adryan B."/>
            <person name="Aguade M."/>
            <person name="Akashi H."/>
            <person name="Anderson W.W."/>
            <person name="Aquadro C.F."/>
            <person name="Ardell D.H."/>
            <person name="Arguello R."/>
            <person name="Artieri C.G."/>
            <person name="Barbash D.A."/>
            <person name="Barker D."/>
            <person name="Barsanti P."/>
            <person name="Batterham P."/>
            <person name="Batzoglou S."/>
            <person name="Begun D."/>
            <person name="Bhutkar A."/>
            <person name="Blanco E."/>
            <person name="Bosak S.A."/>
            <person name="Bradley R.K."/>
            <person name="Brand A.D."/>
            <person name="Brent M.R."/>
            <person name="Brooks A.N."/>
            <person name="Brown R.H."/>
            <person name="Butlin R.K."/>
            <person name="Caggese C."/>
            <person name="Calvi B.R."/>
            <person name="Bernardo de Carvalho A."/>
            <person name="Caspi A."/>
            <person name="Castrezana S."/>
            <person name="Celniker S.E."/>
            <person name="Chang J.L."/>
            <person name="Chapple C."/>
            <person name="Chatterji S."/>
            <person name="Chinwalla A."/>
            <person name="Civetta A."/>
            <person name="Clifton S.W."/>
            <person name="Comeron J.M."/>
            <person name="Costello J.C."/>
            <person name="Coyne J.A."/>
            <person name="Daub J."/>
            <person name="David R.G."/>
            <person name="Delcher A.L."/>
            <person name="Delehaunty K."/>
            <person name="Do C.B."/>
            <person name="Ebling H."/>
            <person name="Edwards K."/>
            <person name="Eickbush T."/>
            <person name="Evans J.D."/>
            <person name="Filipski A."/>
            <person name="Findeiss S."/>
            <person name="Freyhult E."/>
            <person name="Fulton L."/>
            <person name="Fulton R."/>
            <person name="Garcia A.C."/>
            <person name="Gardiner A."/>
            <person name="Garfield D.A."/>
            <person name="Garvin B.E."/>
            <person name="Gibson G."/>
            <person name="Gilbert D."/>
            <person name="Gnerre S."/>
            <person name="Godfrey J."/>
            <person name="Good R."/>
            <person name="Gotea V."/>
            <person name="Gravely B."/>
            <person name="Greenberg A.J."/>
            <person name="Griffiths-Jones S."/>
            <person name="Gross S."/>
            <person name="Guigo R."/>
            <person name="Gustafson E.A."/>
            <person name="Haerty W."/>
            <person name="Hahn M.W."/>
            <person name="Halligan D.L."/>
            <person name="Halpern A.L."/>
            <person name="Halter G.M."/>
            <person name="Han M.V."/>
            <person name="Heger A."/>
            <person name="Hillier L."/>
            <person name="Hinrichs A.S."/>
            <person name="Holmes I."/>
            <person name="Hoskins R.A."/>
            <person name="Hubisz M.J."/>
            <person name="Hultmark D."/>
            <person name="Huntley M.A."/>
            <person name="Jaffe D.B."/>
            <person name="Jagadeeshan S."/>
            <person name="Jeck W.R."/>
            <person name="Johnson J."/>
            <person name="Jones C.D."/>
            <person name="Jordan W.C."/>
            <person name="Karpen G.H."/>
            <person name="Kataoka E."/>
            <person name="Keightley P.D."/>
            <person name="Kheradpour P."/>
            <person name="Kirkness E.F."/>
            <person name="Koerich L.B."/>
            <person name="Kristiansen K."/>
            <person name="Kudrna D."/>
            <person name="Kulathinal R.J."/>
            <person name="Kumar S."/>
            <person name="Kwok R."/>
            <person name="Lander E."/>
            <person name="Langley C.H."/>
            <person name="Lapoint R."/>
            <person name="Lazzaro B.P."/>
            <person name="Lee S.J."/>
            <person name="Levesque L."/>
            <person name="Li R."/>
            <person name="Lin C.F."/>
            <person name="Lin M.F."/>
            <person name="Lindblad-Toh K."/>
            <person name="Llopart A."/>
            <person name="Long M."/>
            <person name="Low L."/>
            <person name="Lozovsky E."/>
            <person name="Lu J."/>
            <person name="Luo M."/>
            <person name="Machado C.A."/>
            <person name="Makalowski W."/>
            <person name="Marzo M."/>
            <person name="Matsuda M."/>
            <person name="Matzkin L."/>
            <person name="McAllister B."/>
            <person name="McBride C.S."/>
            <person name="McKernan B."/>
            <person name="McKernan K."/>
            <person name="Mendez-Lago M."/>
            <person name="Minx P."/>
            <person name="Mollenhauer M.U."/>
            <person name="Montooth K."/>
            <person name="Mount S.M."/>
            <person name="Mu X."/>
            <person name="Myers E."/>
            <person name="Negre B."/>
            <person name="Newfeld S."/>
            <person name="Nielsen R."/>
            <person name="Noor M.A."/>
            <person name="O'Grady P."/>
            <person name="Pachter L."/>
            <person name="Papaceit M."/>
            <person name="Parisi M.J."/>
            <person name="Parisi M."/>
            <person name="Parts L."/>
            <person name="Pedersen J.S."/>
            <person name="Pesole G."/>
            <person name="Phillippy A.M."/>
            <person name="Ponting C.P."/>
            <person name="Pop M."/>
            <person name="Porcelli D."/>
            <person name="Powell J.R."/>
            <person name="Prohaska S."/>
            <person name="Pruitt K."/>
            <person name="Puig M."/>
            <person name="Quesneville H."/>
            <person name="Ram K.R."/>
            <person name="Rand D."/>
            <person name="Rasmussen M.D."/>
            <person name="Reed L.K."/>
            <person name="Reenan R."/>
            <person name="Reily A."/>
            <person name="Remington K.A."/>
            <person name="Rieger T.T."/>
            <person name="Ritchie M.G."/>
            <person name="Robin C."/>
            <person name="Rogers Y.H."/>
            <person name="Rohde C."/>
            <person name="Rozas J."/>
            <person name="Rubenfield M.J."/>
            <person name="Ruiz A."/>
            <person name="Russo S."/>
            <person name="Salzberg S.L."/>
            <person name="Sanchez-Gracia A."/>
            <person name="Saranga D.J."/>
            <person name="Sato H."/>
            <person name="Schaeffer S.W."/>
            <person name="Schatz M.C."/>
            <person name="Schlenke T."/>
            <person name="Schwartz R."/>
            <person name="Segarra C."/>
            <person name="Singh R.S."/>
            <person name="Sirot L."/>
            <person name="Sirota M."/>
            <person name="Sisneros N.B."/>
            <person name="Smith C.D."/>
            <person name="Smith T.F."/>
            <person name="Spieth J."/>
            <person name="Stage D.E."/>
            <person name="Stark A."/>
            <person name="Stephan W."/>
            <person name="Strausberg R.L."/>
            <person name="Strempel S."/>
            <person name="Sturgill D."/>
            <person name="Sutton G."/>
            <person name="Sutton G.G."/>
            <person name="Tao W."/>
            <person name="Teichmann S."/>
            <person name="Tobari Y.N."/>
            <person name="Tomimura Y."/>
            <person name="Tsolas J.M."/>
            <person name="Valente V.L."/>
            <person name="Venter E."/>
            <person name="Venter J.C."/>
            <person name="Vicario S."/>
            <person name="Vieira F.G."/>
            <person name="Vilella A.J."/>
            <person name="Villasante A."/>
            <person name="Walenz B."/>
            <person name="Wang J."/>
            <person name="Wasserman M."/>
            <person name="Watts T."/>
            <person name="Wilson D."/>
            <person name="Wilson R.K."/>
            <person name="Wing R.A."/>
            <person name="Wolfner M.F."/>
            <person name="Wong A."/>
            <person name="Wong G.K."/>
            <person name="Wu C.I."/>
            <person name="Wu G."/>
            <person name="Yamamoto D."/>
            <person name="Yang H.P."/>
            <person name="Yang S.P."/>
            <person name="Yorke J.A."/>
            <person name="Yoshida K."/>
            <person name="Zdobnov E."/>
            <person name="Zhang P."/>
            <person name="Zhang Y."/>
            <person name="Zimin A.V."/>
            <person name="Baldwin J."/>
            <person name="Abdouelleil A."/>
            <person name="Abdulkadir J."/>
            <person name="Abebe A."/>
            <person name="Abera B."/>
            <person name="Abreu J."/>
            <person name="Acer S.C."/>
            <person name="Aftuck L."/>
            <person name="Alexander A."/>
            <person name="An P."/>
            <person name="Anderson E."/>
            <person name="Anderson S."/>
            <person name="Arachi H."/>
            <person name="Azer M."/>
            <person name="Bachantsang P."/>
            <person name="Barry A."/>
            <person name="Bayul T."/>
            <person name="Berlin A."/>
            <person name="Bessette D."/>
            <person name="Bloom T."/>
            <person name="Blye J."/>
            <person name="Boguslavskiy L."/>
            <person name="Bonnet C."/>
            <person name="Boukhgalter B."/>
            <person name="Bourzgui I."/>
            <person name="Brown A."/>
            <person name="Cahill P."/>
            <person name="Channer S."/>
            <person name="Cheshatsang Y."/>
            <person name="Chuda L."/>
            <person name="Citroen M."/>
            <person name="Collymore A."/>
            <person name="Cooke P."/>
            <person name="Costello M."/>
            <person name="D'Aco K."/>
            <person name="Daza R."/>
            <person name="De Haan G."/>
            <person name="DeGray S."/>
            <person name="DeMaso C."/>
            <person name="Dhargay N."/>
            <person name="Dooley K."/>
            <person name="Dooley E."/>
            <person name="Doricent M."/>
            <person name="Dorje P."/>
            <person name="Dorjee K."/>
            <person name="Dupes A."/>
            <person name="Elong R."/>
            <person name="Falk J."/>
            <person name="Farina A."/>
            <person name="Faro S."/>
            <person name="Ferguson D."/>
            <person name="Fisher S."/>
            <person name="Foley C.D."/>
            <person name="Franke A."/>
            <person name="Friedrich D."/>
            <person name="Gadbois L."/>
            <person name="Gearin G."/>
            <person name="Gearin C.R."/>
            <person name="Giannoukos G."/>
            <person name="Goode T."/>
            <person name="Graham J."/>
            <person name="Grandbois E."/>
            <person name="Grewal S."/>
            <person name="Gyaltsen K."/>
            <person name="Hafez N."/>
            <person name="Hagos B."/>
            <person name="Hall J."/>
            <person name="Henson C."/>
            <person name="Hollinger A."/>
            <person name="Honan T."/>
            <person name="Huard M.D."/>
            <person name="Hughes L."/>
            <person name="Hurhula B."/>
            <person name="Husby M.E."/>
            <person name="Kamat A."/>
            <person name="Kanga B."/>
            <person name="Kashin S."/>
            <person name="Khazanovich D."/>
            <person name="Kisner P."/>
            <person name="Lance K."/>
            <person name="Lara M."/>
            <person name="Lee W."/>
            <person name="Lennon N."/>
            <person name="Letendre F."/>
            <person name="LeVine R."/>
            <person name="Lipovsky A."/>
            <person name="Liu X."/>
            <person name="Liu J."/>
            <person name="Liu S."/>
            <person name="Lokyitsang T."/>
            <person name="Lokyitsang Y."/>
            <person name="Lubonja R."/>
            <person name="Lui A."/>
            <person name="MacDonald P."/>
            <person name="Magnisalis V."/>
            <person name="Maru K."/>
            <person name="Matthews C."/>
            <person name="McCusker W."/>
            <person name="McDonough S."/>
            <person name="Mehta T."/>
            <person name="Meldrim J."/>
            <person name="Meneus L."/>
            <person name="Mihai O."/>
            <person name="Mihalev A."/>
            <person name="Mihova T."/>
            <person name="Mittelman R."/>
            <person name="Mlenga V."/>
            <person name="Montmayeur A."/>
            <person name="Mulrain L."/>
            <person name="Navidi A."/>
            <person name="Naylor J."/>
            <person name="Negash T."/>
            <person name="Nguyen T."/>
            <person name="Nguyen N."/>
            <person name="Nicol R."/>
            <person name="Norbu C."/>
            <person name="Norbu N."/>
            <person name="Novod N."/>
            <person name="O'Neill B."/>
            <person name="Osman S."/>
            <person name="Markiewicz E."/>
            <person name="Oyono O.L."/>
            <person name="Patti C."/>
            <person name="Phunkhang P."/>
            <person name="Pierre F."/>
            <person name="Priest M."/>
            <person name="Raghuraman S."/>
            <person name="Rege F."/>
            <person name="Reyes R."/>
            <person name="Rise C."/>
            <person name="Rogov P."/>
            <person name="Ross K."/>
            <person name="Ryan E."/>
            <person name="Settipalli S."/>
            <person name="Shea T."/>
            <person name="Sherpa N."/>
            <person name="Shi L."/>
            <person name="Shih D."/>
            <person name="Sparrow T."/>
            <person name="Spaulding J."/>
            <person name="Stalker J."/>
            <person name="Stange-Thomann N."/>
            <person name="Stavropoulos S."/>
            <person name="Stone C."/>
            <person name="Strader C."/>
            <person name="Tesfaye S."/>
            <person name="Thomson T."/>
            <person name="Thoulutsang Y."/>
            <person name="Thoulutsang D."/>
            <person name="Topham K."/>
            <person name="Topping I."/>
            <person name="Tsamla T."/>
            <person name="Vassiliev H."/>
            <person name="Vo A."/>
            <person name="Wangchuk T."/>
            <person name="Wangdi T."/>
            <person name="Weiand M."/>
            <person name="Wilkinson J."/>
            <person name="Wilson A."/>
            <person name="Yadav S."/>
            <person name="Young G."/>
            <person name="Yu Q."/>
            <person name="Zembek L."/>
            <person name="Zhong D."/>
            <person name="Zimmer A."/>
            <person name="Zwirko Z."/>
            <person name="Jaffe D.B."/>
            <person name="Alvarez P."/>
            <person name="Brockman W."/>
            <person name="Butler J."/>
            <person name="Chin C."/>
            <person name="Gnerre S."/>
            <person name="Grabherr M."/>
            <person name="Kleber M."/>
            <person name="Mauceli E."/>
            <person name="MacCallum I."/>
        </authorList>
    </citation>
    <scope>NUCLEOTIDE SEQUENCE [LARGE SCALE GENOMIC DNA]</scope>
    <source>
        <strain evidence="2">Tucson 14030-0811.24</strain>
    </source>
</reference>
<dbReference type="KEGG" id="dwi:26530099"/>
<evidence type="ECO:0000313" key="1">
    <source>
        <dbReference type="EMBL" id="KRF99431.1"/>
    </source>
</evidence>
<dbReference type="InParanoid" id="A0A0Q9X579"/>
<name>A0A0Q9X579_DROWI</name>
<proteinExistence type="predicted"/>